<dbReference type="PANTHER" id="PTHR43098">
    <property type="entry name" value="L-ORNITHINE N(5)-MONOOXYGENASE-RELATED"/>
    <property type="match status" value="1"/>
</dbReference>
<dbReference type="GO" id="GO:0004499">
    <property type="term" value="F:N,N-dimethylaniline monooxygenase activity"/>
    <property type="evidence" value="ECO:0007669"/>
    <property type="project" value="InterPro"/>
</dbReference>
<dbReference type="OrthoDB" id="66881at2759"/>
<evidence type="ECO:0000256" key="3">
    <source>
        <dbReference type="ARBA" id="ARBA00022857"/>
    </source>
</evidence>
<dbReference type="GO" id="GO:0050661">
    <property type="term" value="F:NADP binding"/>
    <property type="evidence" value="ECO:0007669"/>
    <property type="project" value="InterPro"/>
</dbReference>
<dbReference type="AlphaFoldDB" id="A0A9P4WBB9"/>
<gene>
    <name evidence="8" type="ORF">E8E13_008294</name>
</gene>
<dbReference type="SUPFAM" id="SSF51905">
    <property type="entry name" value="FAD/NAD(P)-binding domain"/>
    <property type="match status" value="2"/>
</dbReference>
<keyword evidence="5" id="KW-0539">Nucleus</keyword>
<name>A0A9P4WBB9_CURKU</name>
<protein>
    <recommendedName>
        <fullName evidence="7">Xylanolytic transcriptional activator regulatory domain-containing protein</fullName>
    </recommendedName>
</protein>
<evidence type="ECO:0000256" key="5">
    <source>
        <dbReference type="ARBA" id="ARBA00023242"/>
    </source>
</evidence>
<evidence type="ECO:0000313" key="8">
    <source>
        <dbReference type="EMBL" id="KAF3002589.1"/>
    </source>
</evidence>
<dbReference type="InterPro" id="IPR007219">
    <property type="entry name" value="XnlR_reg_dom"/>
</dbReference>
<dbReference type="Pfam" id="PF00743">
    <property type="entry name" value="FMO-like"/>
    <property type="match status" value="1"/>
</dbReference>
<dbReference type="GO" id="GO:0008270">
    <property type="term" value="F:zinc ion binding"/>
    <property type="evidence" value="ECO:0007669"/>
    <property type="project" value="InterPro"/>
</dbReference>
<dbReference type="CDD" id="cd12148">
    <property type="entry name" value="fungal_TF_MHR"/>
    <property type="match status" value="1"/>
</dbReference>
<dbReference type="Proteomes" id="UP000801428">
    <property type="component" value="Unassembled WGS sequence"/>
</dbReference>
<feature type="compositionally biased region" description="Polar residues" evidence="6">
    <location>
        <begin position="603"/>
        <end position="635"/>
    </location>
</feature>
<dbReference type="GO" id="GO:0003677">
    <property type="term" value="F:DNA binding"/>
    <property type="evidence" value="ECO:0007669"/>
    <property type="project" value="InterPro"/>
</dbReference>
<keyword evidence="4" id="KW-0560">Oxidoreductase</keyword>
<feature type="domain" description="Xylanolytic transcriptional activator regulatory" evidence="7">
    <location>
        <begin position="679"/>
        <end position="799"/>
    </location>
</feature>
<accession>A0A9P4WBB9</accession>
<dbReference type="InterPro" id="IPR050775">
    <property type="entry name" value="FAD-binding_Monooxygenases"/>
</dbReference>
<evidence type="ECO:0000256" key="1">
    <source>
        <dbReference type="ARBA" id="ARBA00022630"/>
    </source>
</evidence>
<dbReference type="GO" id="GO:0050660">
    <property type="term" value="F:flavin adenine dinucleotide binding"/>
    <property type="evidence" value="ECO:0007669"/>
    <property type="project" value="InterPro"/>
</dbReference>
<comment type="caution">
    <text evidence="8">The sequence shown here is derived from an EMBL/GenBank/DDBJ whole genome shotgun (WGS) entry which is preliminary data.</text>
</comment>
<dbReference type="EMBL" id="SWKU01000011">
    <property type="protein sequence ID" value="KAF3002589.1"/>
    <property type="molecule type" value="Genomic_DNA"/>
</dbReference>
<proteinExistence type="predicted"/>
<keyword evidence="3" id="KW-0521">NADP</keyword>
<dbReference type="InterPro" id="IPR036188">
    <property type="entry name" value="FAD/NAD-bd_sf"/>
</dbReference>
<feature type="region of interest" description="Disordered" evidence="6">
    <location>
        <begin position="603"/>
        <end position="636"/>
    </location>
</feature>
<reference evidence="8" key="1">
    <citation type="submission" date="2019-04" db="EMBL/GenBank/DDBJ databases">
        <title>Sequencing of skin fungus with MAO and IRED activity.</title>
        <authorList>
            <person name="Marsaioli A.J."/>
            <person name="Bonatto J.M.C."/>
            <person name="Reis Junior O."/>
        </authorList>
    </citation>
    <scope>NUCLEOTIDE SEQUENCE</scope>
    <source>
        <strain evidence="8">30M1</strain>
    </source>
</reference>
<dbReference type="Pfam" id="PF04082">
    <property type="entry name" value="Fungal_trans"/>
    <property type="match status" value="1"/>
</dbReference>
<dbReference type="Gene3D" id="3.50.50.60">
    <property type="entry name" value="FAD/NAD(P)-binding domain"/>
    <property type="match status" value="2"/>
</dbReference>
<evidence type="ECO:0000313" key="9">
    <source>
        <dbReference type="Proteomes" id="UP000801428"/>
    </source>
</evidence>
<evidence type="ECO:0000256" key="6">
    <source>
        <dbReference type="SAM" id="MobiDB-lite"/>
    </source>
</evidence>
<keyword evidence="1" id="KW-0285">Flavoprotein</keyword>
<dbReference type="InterPro" id="IPR020946">
    <property type="entry name" value="Flavin_mOase-like"/>
</dbReference>
<sequence>MVGQINTTTQGQQANLDSSLDYDVLIIGAGQSGMYSLHRMRQMGLKARVLEAGSGEGGTWFWNRYPGARFDSESYSYIFSFDQSLLDEWDWSEHFAGQEETLRYCQFFAKKFNLHENMQFNTRVSSAHWREESNSWILTDKEDKTYTSRFVISCMGILNEPTLPAIPGVHDFKGSSFHTSRWPADDAAITGKRVGIIGTGATGIQTIQEIKKTVGSLTVFQRTPNWTAPLRNTKITPEEMEDIRRTYPTIFQKCLDSYSCFVHKSNPKSTFSVDETEREAYWEELYSQPGFSKWLSNFADINTDPAANKLFSDFIAQKIRERVHDPEVAEKLIPKNHGFGTRRVPLEGGYYEAFNQPNVKLVDINENPIECIHESGIKTKDEDFEFDVIIYATGFDAVTGSFTAVDVRGIGGHKLSDEWANGIQTYLGLTVRSFPNFFNIMGPHQMFGNIPRSIEYAVGWVADFIEYMVRNGIVVAEATEKGQREWTKHVHDCATGMLALEVDGWMTGVNKNIAGRDCQIRTSRREKKRNVNGDTVGTRANQETDEMANGVEALLAADATFQALAEPSLQAGSADVGVNLLQSQMPPVSMNNIHIRDFQSMSSPRNTFQTVPQSTSNQRATNTSQSETTPTQTGDVDSGFLQVYAPENQFDADNQALVAQLEHRYSSELQPDLEQIFTETYLDYIYPWCPVLDRESLSADVARSPLLANALALASSHIQPPLLPYDGPEAYYKRARAIFYDDEEADEMTALKALCLFYWWAPQSPSRVHRHSSWWWTSVIIRHAQQMNIHREPPLDDPNRIPFIALLQACRIQHLSKFANEDLDILAIAAKELQKMWASANVIVQGFDRLRNADSASNAAGEATTSNHFNGMTNHNSAATGVTVNEEDDFDWMRFFPFVSKSTNGIAESLVTGREQGTATRGFPSPNNELFHDTLLAQYQDLFDPFTDHALGFADFTFHPS</sequence>
<dbReference type="PANTHER" id="PTHR43098:SF5">
    <property type="entry name" value="DUAL-FUNCTIONAL MONOOXYGENASE_METHYLTRANSFERASE PSOF"/>
    <property type="match status" value="1"/>
</dbReference>
<dbReference type="GO" id="GO:0006351">
    <property type="term" value="P:DNA-templated transcription"/>
    <property type="evidence" value="ECO:0007669"/>
    <property type="project" value="InterPro"/>
</dbReference>
<keyword evidence="9" id="KW-1185">Reference proteome</keyword>
<evidence type="ECO:0000256" key="4">
    <source>
        <dbReference type="ARBA" id="ARBA00023002"/>
    </source>
</evidence>
<evidence type="ECO:0000256" key="2">
    <source>
        <dbReference type="ARBA" id="ARBA00022827"/>
    </source>
</evidence>
<evidence type="ECO:0000259" key="7">
    <source>
        <dbReference type="Pfam" id="PF04082"/>
    </source>
</evidence>
<keyword evidence="2" id="KW-0274">FAD</keyword>
<organism evidence="8 9">
    <name type="scientific">Curvularia kusanoi</name>
    <name type="common">Cochliobolus kusanoi</name>
    <dbReference type="NCBI Taxonomy" id="90978"/>
    <lineage>
        <taxon>Eukaryota</taxon>
        <taxon>Fungi</taxon>
        <taxon>Dikarya</taxon>
        <taxon>Ascomycota</taxon>
        <taxon>Pezizomycotina</taxon>
        <taxon>Dothideomycetes</taxon>
        <taxon>Pleosporomycetidae</taxon>
        <taxon>Pleosporales</taxon>
        <taxon>Pleosporineae</taxon>
        <taxon>Pleosporaceae</taxon>
        <taxon>Curvularia</taxon>
    </lineage>
</organism>